<evidence type="ECO:0000313" key="3">
    <source>
        <dbReference type="EMBL" id="KAF6020358.1"/>
    </source>
</evidence>
<dbReference type="EMBL" id="VXIV02003179">
    <property type="protein sequence ID" value="KAF6020358.1"/>
    <property type="molecule type" value="Genomic_DNA"/>
</dbReference>
<feature type="transmembrane region" description="Helical" evidence="2">
    <location>
        <begin position="379"/>
        <end position="404"/>
    </location>
</feature>
<comment type="caution">
    <text evidence="3">The sequence shown here is derived from an EMBL/GenBank/DDBJ whole genome shotgun (WGS) entry which is preliminary data.</text>
</comment>
<feature type="region of interest" description="Disordered" evidence="1">
    <location>
        <begin position="35"/>
        <end position="68"/>
    </location>
</feature>
<dbReference type="AlphaFoldDB" id="A0A7J7J4L4"/>
<feature type="region of interest" description="Disordered" evidence="1">
    <location>
        <begin position="433"/>
        <end position="453"/>
    </location>
</feature>
<keyword evidence="2" id="KW-0472">Membrane</keyword>
<evidence type="ECO:0000256" key="2">
    <source>
        <dbReference type="SAM" id="Phobius"/>
    </source>
</evidence>
<name>A0A7J7J4L4_BUGNE</name>
<feature type="transmembrane region" description="Helical" evidence="2">
    <location>
        <begin position="248"/>
        <end position="271"/>
    </location>
</feature>
<dbReference type="GO" id="GO:0005886">
    <property type="term" value="C:plasma membrane"/>
    <property type="evidence" value="ECO:0007669"/>
    <property type="project" value="TreeGrafter"/>
</dbReference>
<keyword evidence="2" id="KW-1133">Transmembrane helix</keyword>
<proteinExistence type="predicted"/>
<dbReference type="PANTHER" id="PTHR11683:SF12">
    <property type="entry name" value="M6, ISOFORM F"/>
    <property type="match status" value="1"/>
</dbReference>
<evidence type="ECO:0000313" key="4">
    <source>
        <dbReference type="Proteomes" id="UP000593567"/>
    </source>
</evidence>
<sequence length="453" mass="49660">MDARHRGRGSGYDINYSLDNHNEYGLKSAASVPLSRQSYHGVEEETGGSSNGSESLIRHSDTQFDSSADETVIPSMIGETNSQRYISSTSIGAVGCFDPESSPKSLHSRLTRRSIDTDQCGTLYEVTLQTEQDLEYSKSNNIMAEPAATTAVDNSIEQCDESQRLVSSPAPPETSKVEEAVVIQKTKADYRVGSCYHCLINVPPGSLTAWILVFIFTIGWATTTWLSLDYGKDLLKWVQTEDSLTYEEIALITIAIATALITVVFLIIATFSSQKMSRYSFASSKKNKFGYCLSVTVIVLSFVCVLFWTCIIALTMLPIAVLSIAHLLVQSDSVSCLHLQSYGVGISPNMTGITNTSLANDKLTCGDSLDMWMDDAWRAFVPLLISLAFALAIEGCMLGFLVAASSNARHLKERMEYMNEPYSYSTDNLNGNVKATSAHDKTQTNNNQSDTQI</sequence>
<dbReference type="Pfam" id="PF01275">
    <property type="entry name" value="Myelin_PLP"/>
    <property type="match status" value="1"/>
</dbReference>
<keyword evidence="4" id="KW-1185">Reference proteome</keyword>
<evidence type="ECO:0000256" key="1">
    <source>
        <dbReference type="SAM" id="MobiDB-lite"/>
    </source>
</evidence>
<gene>
    <name evidence="3" type="ORF">EB796_021330</name>
</gene>
<dbReference type="InterPro" id="IPR001614">
    <property type="entry name" value="Myelin_PLP"/>
</dbReference>
<dbReference type="PANTHER" id="PTHR11683">
    <property type="entry name" value="MYELIN PROTEOLIPID"/>
    <property type="match status" value="1"/>
</dbReference>
<feature type="transmembrane region" description="Helical" evidence="2">
    <location>
        <begin position="207"/>
        <end position="228"/>
    </location>
</feature>
<dbReference type="GO" id="GO:0031175">
    <property type="term" value="P:neuron projection development"/>
    <property type="evidence" value="ECO:0007669"/>
    <property type="project" value="TreeGrafter"/>
</dbReference>
<organism evidence="3 4">
    <name type="scientific">Bugula neritina</name>
    <name type="common">Brown bryozoan</name>
    <name type="synonym">Sertularia neritina</name>
    <dbReference type="NCBI Taxonomy" id="10212"/>
    <lineage>
        <taxon>Eukaryota</taxon>
        <taxon>Metazoa</taxon>
        <taxon>Spiralia</taxon>
        <taxon>Lophotrochozoa</taxon>
        <taxon>Bryozoa</taxon>
        <taxon>Gymnolaemata</taxon>
        <taxon>Cheilostomatida</taxon>
        <taxon>Flustrina</taxon>
        <taxon>Buguloidea</taxon>
        <taxon>Bugulidae</taxon>
        <taxon>Bugula</taxon>
    </lineage>
</organism>
<feature type="transmembrane region" description="Helical" evidence="2">
    <location>
        <begin position="292"/>
        <end position="325"/>
    </location>
</feature>
<feature type="compositionally biased region" description="Polar residues" evidence="1">
    <location>
        <begin position="443"/>
        <end position="453"/>
    </location>
</feature>
<dbReference type="Proteomes" id="UP000593567">
    <property type="component" value="Unassembled WGS sequence"/>
</dbReference>
<reference evidence="3" key="1">
    <citation type="submission" date="2020-06" db="EMBL/GenBank/DDBJ databases">
        <title>Draft genome of Bugula neritina, a colonial animal packing powerful symbionts and potential medicines.</title>
        <authorList>
            <person name="Rayko M."/>
        </authorList>
    </citation>
    <scope>NUCLEOTIDE SEQUENCE [LARGE SCALE GENOMIC DNA]</scope>
    <source>
        <strain evidence="3">Kwan_BN1</strain>
    </source>
</reference>
<protein>
    <submittedName>
        <fullName evidence="3">Uncharacterized protein</fullName>
    </submittedName>
</protein>
<keyword evidence="2" id="KW-0812">Transmembrane</keyword>
<accession>A0A7J7J4L4</accession>